<evidence type="ECO:0000256" key="3">
    <source>
        <dbReference type="ARBA" id="ARBA00022827"/>
    </source>
</evidence>
<evidence type="ECO:0000256" key="4">
    <source>
        <dbReference type="ARBA" id="ARBA00023002"/>
    </source>
</evidence>
<evidence type="ECO:0000256" key="7">
    <source>
        <dbReference type="RuleBase" id="RU003880"/>
    </source>
</evidence>
<accession>A0A3S9VYP4</accession>
<keyword evidence="3 7" id="KW-0274">FAD</keyword>
<evidence type="ECO:0000313" key="10">
    <source>
        <dbReference type="EMBL" id="AZS31665.1"/>
    </source>
</evidence>
<dbReference type="PROSITE" id="PS00573">
    <property type="entry name" value="PYRIDINE_REDOX_2"/>
    <property type="match status" value="1"/>
</dbReference>
<dbReference type="AlphaFoldDB" id="A0A3S9VYP4"/>
<reference evidence="10 11" key="1">
    <citation type="submission" date="2018-10" db="EMBL/GenBank/DDBJ databases">
        <title>Butyricimonas faecalis sp. nov., isolated from human faeces and emended description of the genus Butyricimonas.</title>
        <authorList>
            <person name="Le Roy T."/>
            <person name="Van der Smissen P."/>
            <person name="Paquot A."/>
            <person name="Delzenne N."/>
            <person name="Muccioli G."/>
            <person name="Collet J.-F."/>
            <person name="Cani P.D."/>
        </authorList>
    </citation>
    <scope>NUCLEOTIDE SEQUENCE [LARGE SCALE GENOMIC DNA]</scope>
    <source>
        <strain evidence="10 11">H184</strain>
    </source>
</reference>
<dbReference type="GO" id="GO:0004791">
    <property type="term" value="F:thioredoxin-disulfide reductase (NADPH) activity"/>
    <property type="evidence" value="ECO:0007669"/>
    <property type="project" value="UniProtKB-UniRule"/>
</dbReference>
<sequence length="319" mass="34326">MSTENAIEKVKCLIIGSGPAGYTAAIYASRANLNPVLYTGMQMGGQLTTTTEVENFPGYPEGVTGPVMMEDMRKQAERFGTDIRFGIATDVDFSGHPHKVTIDGEKVIEADAVIIATGATAKYLGLPSEEAFRGAGVSACATCDGFFYRGKDVAVVGGGDTACEEATYLAGLCRKVYLIVRKNYLRASKAMQERVFRTENIEVLFEHNTLELLGSDMGVEGARLVYKKGTPEEATKEIKIDGFFLAIGHTPNTEVFKKYINVDEQGYIITEGKSCKTNVPGVFAAGDVMDPTYRQGIAAAGTGCRAAIDAERYIGELQA</sequence>
<proteinExistence type="inferred from homology"/>
<dbReference type="NCBIfam" id="TIGR01292">
    <property type="entry name" value="TRX_reduct"/>
    <property type="match status" value="1"/>
</dbReference>
<dbReference type="GO" id="GO:0005737">
    <property type="term" value="C:cytoplasm"/>
    <property type="evidence" value="ECO:0007669"/>
    <property type="project" value="InterPro"/>
</dbReference>
<comment type="catalytic activity">
    <reaction evidence="7">
        <text>[thioredoxin]-dithiol + NADP(+) = [thioredoxin]-disulfide + NADPH + H(+)</text>
        <dbReference type="Rhea" id="RHEA:20345"/>
        <dbReference type="Rhea" id="RHEA-COMP:10698"/>
        <dbReference type="Rhea" id="RHEA-COMP:10700"/>
        <dbReference type="ChEBI" id="CHEBI:15378"/>
        <dbReference type="ChEBI" id="CHEBI:29950"/>
        <dbReference type="ChEBI" id="CHEBI:50058"/>
        <dbReference type="ChEBI" id="CHEBI:57783"/>
        <dbReference type="ChEBI" id="CHEBI:58349"/>
        <dbReference type="EC" id="1.8.1.9"/>
    </reaction>
</comment>
<gene>
    <name evidence="10" type="primary">trxB</name>
    <name evidence="10" type="ORF">D8S85_20325</name>
</gene>
<evidence type="ECO:0000256" key="2">
    <source>
        <dbReference type="ARBA" id="ARBA00022630"/>
    </source>
</evidence>
<dbReference type="RefSeq" id="WP_127075633.1">
    <property type="nucleotide sequence ID" value="NZ_CP032819.1"/>
</dbReference>
<evidence type="ECO:0000256" key="1">
    <source>
        <dbReference type="ARBA" id="ARBA00009333"/>
    </source>
</evidence>
<feature type="domain" description="FAD/NAD(P)-binding" evidence="9">
    <location>
        <begin position="11"/>
        <end position="301"/>
    </location>
</feature>
<dbReference type="InterPro" id="IPR023753">
    <property type="entry name" value="FAD/NAD-binding_dom"/>
</dbReference>
<comment type="similarity">
    <text evidence="1 7">Belongs to the class-II pyridine nucleotide-disulfide oxidoreductase family.</text>
</comment>
<dbReference type="OrthoDB" id="9806179at2"/>
<dbReference type="SUPFAM" id="SSF51905">
    <property type="entry name" value="FAD/NAD(P)-binding domain"/>
    <property type="match status" value="1"/>
</dbReference>
<evidence type="ECO:0000313" key="11">
    <source>
        <dbReference type="Proteomes" id="UP000270673"/>
    </source>
</evidence>
<dbReference type="Gene3D" id="3.50.50.60">
    <property type="entry name" value="FAD/NAD(P)-binding domain"/>
    <property type="match status" value="2"/>
</dbReference>
<protein>
    <recommendedName>
        <fullName evidence="7">Thioredoxin reductase</fullName>
        <ecNumber evidence="7">1.8.1.9</ecNumber>
    </recommendedName>
</protein>
<dbReference type="InterPro" id="IPR005982">
    <property type="entry name" value="Thioredox_Rdtase"/>
</dbReference>
<evidence type="ECO:0000256" key="6">
    <source>
        <dbReference type="ARBA" id="ARBA00023284"/>
    </source>
</evidence>
<dbReference type="KEGG" id="buy:D8S85_20325"/>
<organism evidence="10 11">
    <name type="scientific">Butyricimonas faecalis</name>
    <dbReference type="NCBI Taxonomy" id="2093856"/>
    <lineage>
        <taxon>Bacteria</taxon>
        <taxon>Pseudomonadati</taxon>
        <taxon>Bacteroidota</taxon>
        <taxon>Bacteroidia</taxon>
        <taxon>Bacteroidales</taxon>
        <taxon>Odoribacteraceae</taxon>
        <taxon>Butyricimonas</taxon>
    </lineage>
</organism>
<keyword evidence="2 7" id="KW-0285">Flavoprotein</keyword>
<dbReference type="PANTHER" id="PTHR48105">
    <property type="entry name" value="THIOREDOXIN REDUCTASE 1-RELATED-RELATED"/>
    <property type="match status" value="1"/>
</dbReference>
<dbReference type="GO" id="GO:0019430">
    <property type="term" value="P:removal of superoxide radicals"/>
    <property type="evidence" value="ECO:0007669"/>
    <property type="project" value="UniProtKB-UniRule"/>
</dbReference>
<keyword evidence="8" id="KW-0521">NADP</keyword>
<evidence type="ECO:0000259" key="9">
    <source>
        <dbReference type="Pfam" id="PF07992"/>
    </source>
</evidence>
<evidence type="ECO:0000256" key="5">
    <source>
        <dbReference type="ARBA" id="ARBA00023157"/>
    </source>
</evidence>
<dbReference type="PRINTS" id="PR00469">
    <property type="entry name" value="PNDRDTASEII"/>
</dbReference>
<comment type="subunit">
    <text evidence="7">Homodimer.</text>
</comment>
<dbReference type="InterPro" id="IPR036188">
    <property type="entry name" value="FAD/NAD-bd_sf"/>
</dbReference>
<dbReference type="EC" id="1.8.1.9" evidence="7"/>
<dbReference type="PRINTS" id="PR00368">
    <property type="entry name" value="FADPNR"/>
</dbReference>
<dbReference type="Proteomes" id="UP000270673">
    <property type="component" value="Chromosome"/>
</dbReference>
<keyword evidence="5" id="KW-1015">Disulfide bond</keyword>
<keyword evidence="4 7" id="KW-0560">Oxidoreductase</keyword>
<dbReference type="InterPro" id="IPR050097">
    <property type="entry name" value="Ferredoxin-NADP_redctase_2"/>
</dbReference>
<keyword evidence="11" id="KW-1185">Reference proteome</keyword>
<dbReference type="InterPro" id="IPR008255">
    <property type="entry name" value="Pyr_nucl-diS_OxRdtase_2_AS"/>
</dbReference>
<comment type="cofactor">
    <cofactor evidence="8">
        <name>FAD</name>
        <dbReference type="ChEBI" id="CHEBI:57692"/>
    </cofactor>
    <text evidence="8">Binds 1 FAD per subunit.</text>
</comment>
<keyword evidence="6 7" id="KW-0676">Redox-active center</keyword>
<dbReference type="EMBL" id="CP032819">
    <property type="protein sequence ID" value="AZS31665.1"/>
    <property type="molecule type" value="Genomic_DNA"/>
</dbReference>
<dbReference type="Pfam" id="PF07992">
    <property type="entry name" value="Pyr_redox_2"/>
    <property type="match status" value="1"/>
</dbReference>
<evidence type="ECO:0000256" key="8">
    <source>
        <dbReference type="RuleBase" id="RU003881"/>
    </source>
</evidence>
<name>A0A3S9VYP4_9BACT</name>